<organism evidence="2 3">
    <name type="scientific">Shinella curvata</name>
    <dbReference type="NCBI Taxonomy" id="1817964"/>
    <lineage>
        <taxon>Bacteria</taxon>
        <taxon>Pseudomonadati</taxon>
        <taxon>Pseudomonadota</taxon>
        <taxon>Alphaproteobacteria</taxon>
        <taxon>Hyphomicrobiales</taxon>
        <taxon>Rhizobiaceae</taxon>
        <taxon>Shinella</taxon>
    </lineage>
</organism>
<dbReference type="EMBL" id="WHSC02000009">
    <property type="protein sequence ID" value="MDO6123733.1"/>
    <property type="molecule type" value="Genomic_DNA"/>
</dbReference>
<keyword evidence="3" id="KW-1185">Reference proteome</keyword>
<keyword evidence="1" id="KW-0472">Membrane</keyword>
<dbReference type="Proteomes" id="UP001177080">
    <property type="component" value="Unassembled WGS sequence"/>
</dbReference>
<reference evidence="2" key="1">
    <citation type="submission" date="2022-04" db="EMBL/GenBank/DDBJ databases">
        <title>Shinella lacus sp. nov., a novel member of the genus Shinella from water.</title>
        <authorList>
            <person name="Deng Y."/>
        </authorList>
    </citation>
    <scope>NUCLEOTIDE SEQUENCE</scope>
    <source>
        <strain evidence="2">JCM 31239</strain>
    </source>
</reference>
<evidence type="ECO:0000313" key="2">
    <source>
        <dbReference type="EMBL" id="MDO6123733.1"/>
    </source>
</evidence>
<name>A0ABT8XJ27_9HYPH</name>
<evidence type="ECO:0000313" key="3">
    <source>
        <dbReference type="Proteomes" id="UP001177080"/>
    </source>
</evidence>
<sequence length="65" mass="7095">MGHVIVVLIPILLLAPGTALMIYTFLSQNLSFGWRVLAFVLASAMLIPGLWVLWFYASLSGGRMG</sequence>
<keyword evidence="1" id="KW-1133">Transmembrane helix</keyword>
<comment type="caution">
    <text evidence="2">The sequence shown here is derived from an EMBL/GenBank/DDBJ whole genome shotgun (WGS) entry which is preliminary data.</text>
</comment>
<accession>A0ABT8XJ27</accession>
<dbReference type="RefSeq" id="WP_244759657.1">
    <property type="nucleotide sequence ID" value="NZ_JALJCJ010000001.1"/>
</dbReference>
<proteinExistence type="predicted"/>
<protein>
    <submittedName>
        <fullName evidence="2">Uncharacterized protein</fullName>
    </submittedName>
</protein>
<evidence type="ECO:0000256" key="1">
    <source>
        <dbReference type="SAM" id="Phobius"/>
    </source>
</evidence>
<feature type="transmembrane region" description="Helical" evidence="1">
    <location>
        <begin position="37"/>
        <end position="57"/>
    </location>
</feature>
<gene>
    <name evidence="2" type="ORF">GB928_021280</name>
</gene>
<keyword evidence="1" id="KW-0812">Transmembrane</keyword>